<evidence type="ECO:0000313" key="13">
    <source>
        <dbReference type="EMBL" id="KAG0323414.1"/>
    </source>
</evidence>
<evidence type="ECO:0000256" key="5">
    <source>
        <dbReference type="ARBA" id="ARBA00022679"/>
    </source>
</evidence>
<dbReference type="SUPFAM" id="SSF53901">
    <property type="entry name" value="Thiolase-like"/>
    <property type="match status" value="2"/>
</dbReference>
<dbReference type="PANTHER" id="PTHR30100:SF1">
    <property type="entry name" value="PHOSPHATE ACYLTRANSFERASE"/>
    <property type="match status" value="1"/>
</dbReference>
<keyword evidence="5" id="KW-0808">Transferase</keyword>
<name>A0A9P6RME8_9FUNG</name>
<reference evidence="13" key="1">
    <citation type="journal article" date="2020" name="Fungal Divers.">
        <title>Resolving the Mortierellaceae phylogeny through synthesis of multi-gene phylogenetics and phylogenomics.</title>
        <authorList>
            <person name="Vandepol N."/>
            <person name="Liber J."/>
            <person name="Desiro A."/>
            <person name="Na H."/>
            <person name="Kennedy M."/>
            <person name="Barry K."/>
            <person name="Grigoriev I.V."/>
            <person name="Miller A.N."/>
            <person name="O'Donnell K."/>
            <person name="Stajich J.E."/>
            <person name="Bonito G."/>
        </authorList>
    </citation>
    <scope>NUCLEOTIDE SEQUENCE</scope>
    <source>
        <strain evidence="13">NVP60</strain>
    </source>
</reference>
<dbReference type="CDD" id="cd00830">
    <property type="entry name" value="KAS_III"/>
    <property type="match status" value="1"/>
</dbReference>
<dbReference type="SUPFAM" id="SSF53659">
    <property type="entry name" value="Isocitrate/Isopropylmalate dehydrogenase-like"/>
    <property type="match status" value="1"/>
</dbReference>
<dbReference type="InterPro" id="IPR016039">
    <property type="entry name" value="Thiolase-like"/>
</dbReference>
<protein>
    <recommendedName>
        <fullName evidence="9">phosphate acyltransferase</fullName>
        <ecNumber evidence="9">2.3.1.274</ecNumber>
    </recommendedName>
</protein>
<dbReference type="GO" id="GO:0043811">
    <property type="term" value="F:phosphate:acyl-[acyl carrier protein] acyltransferase activity"/>
    <property type="evidence" value="ECO:0007669"/>
    <property type="project" value="UniProtKB-EC"/>
</dbReference>
<dbReference type="HAMAP" id="MF_00019">
    <property type="entry name" value="PlsX"/>
    <property type="match status" value="1"/>
</dbReference>
<evidence type="ECO:0000256" key="4">
    <source>
        <dbReference type="ARBA" id="ARBA00022516"/>
    </source>
</evidence>
<comment type="subcellular location">
    <subcellularLocation>
        <location evidence="2">Cytoplasm</location>
    </subcellularLocation>
</comment>
<proteinExistence type="inferred from homology"/>
<evidence type="ECO:0000256" key="6">
    <source>
        <dbReference type="ARBA" id="ARBA00023098"/>
    </source>
</evidence>
<dbReference type="NCBIfam" id="TIGR00182">
    <property type="entry name" value="plsX"/>
    <property type="match status" value="1"/>
</dbReference>
<evidence type="ECO:0000259" key="11">
    <source>
        <dbReference type="Pfam" id="PF08541"/>
    </source>
</evidence>
<feature type="domain" description="Beta-ketoacyl-[acyl-carrier-protein] synthase III N-terminal" evidence="12">
    <location>
        <begin position="249"/>
        <end position="312"/>
    </location>
</feature>
<dbReference type="GO" id="GO:0006633">
    <property type="term" value="P:fatty acid biosynthetic process"/>
    <property type="evidence" value="ECO:0007669"/>
    <property type="project" value="InterPro"/>
</dbReference>
<comment type="caution">
    <text evidence="13">The sequence shown here is derived from an EMBL/GenBank/DDBJ whole genome shotgun (WGS) entry which is preliminary data.</text>
</comment>
<evidence type="ECO:0000256" key="1">
    <source>
        <dbReference type="ARBA" id="ARBA00001232"/>
    </source>
</evidence>
<dbReference type="PANTHER" id="PTHR30100">
    <property type="entry name" value="FATTY ACID/PHOSPHOLIPID SYNTHESIS PROTEIN PLSX"/>
    <property type="match status" value="1"/>
</dbReference>
<evidence type="ECO:0000256" key="2">
    <source>
        <dbReference type="ARBA" id="ARBA00004496"/>
    </source>
</evidence>
<keyword evidence="4" id="KW-0444">Lipid biosynthesis</keyword>
<dbReference type="Pfam" id="PF08541">
    <property type="entry name" value="ACP_syn_III_C"/>
    <property type="match status" value="1"/>
</dbReference>
<dbReference type="InterPro" id="IPR013747">
    <property type="entry name" value="ACP_syn_III_C"/>
</dbReference>
<dbReference type="InterPro" id="IPR012281">
    <property type="entry name" value="Phospholipid_synth_PlsX-like"/>
</dbReference>
<dbReference type="GO" id="GO:0004315">
    <property type="term" value="F:3-oxoacyl-[acyl-carrier-protein] synthase activity"/>
    <property type="evidence" value="ECO:0007669"/>
    <property type="project" value="InterPro"/>
</dbReference>
<comment type="catalytic activity">
    <reaction evidence="1">
        <text>a fatty acyl-[ACP] + phosphate = an acyl phosphate + holo-[ACP]</text>
        <dbReference type="Rhea" id="RHEA:42292"/>
        <dbReference type="Rhea" id="RHEA-COMP:9685"/>
        <dbReference type="Rhea" id="RHEA-COMP:14125"/>
        <dbReference type="ChEBI" id="CHEBI:43474"/>
        <dbReference type="ChEBI" id="CHEBI:59918"/>
        <dbReference type="ChEBI" id="CHEBI:64479"/>
        <dbReference type="ChEBI" id="CHEBI:138651"/>
        <dbReference type="EC" id="2.3.1.274"/>
    </reaction>
</comment>
<evidence type="ECO:0000256" key="3">
    <source>
        <dbReference type="ARBA" id="ARBA00022490"/>
    </source>
</evidence>
<dbReference type="EMBL" id="JAAAIN010000003">
    <property type="protein sequence ID" value="KAG0323414.1"/>
    <property type="molecule type" value="Genomic_DNA"/>
</dbReference>
<accession>A0A9P6RME8</accession>
<dbReference type="Pfam" id="PF08545">
    <property type="entry name" value="ACP_syn_III"/>
    <property type="match status" value="1"/>
</dbReference>
<evidence type="ECO:0000256" key="8">
    <source>
        <dbReference type="ARBA" id="ARBA00023264"/>
    </source>
</evidence>
<dbReference type="GO" id="GO:0005737">
    <property type="term" value="C:cytoplasm"/>
    <property type="evidence" value="ECO:0007669"/>
    <property type="project" value="UniProtKB-SubCell"/>
</dbReference>
<keyword evidence="3" id="KW-0963">Cytoplasm</keyword>
<dbReference type="OrthoDB" id="329835at2759"/>
<dbReference type="NCBIfam" id="NF006829">
    <property type="entry name" value="PRK09352.1"/>
    <property type="match status" value="1"/>
</dbReference>
<comment type="subunit">
    <text evidence="10">Homodimer. Probably interacts with PlsY.</text>
</comment>
<evidence type="ECO:0000256" key="9">
    <source>
        <dbReference type="ARBA" id="ARBA00024069"/>
    </source>
</evidence>
<keyword evidence="8" id="KW-1208">Phospholipid metabolism</keyword>
<keyword evidence="14" id="KW-1185">Reference proteome</keyword>
<dbReference type="Gene3D" id="3.40.47.10">
    <property type="match status" value="1"/>
</dbReference>
<dbReference type="GO" id="GO:0008654">
    <property type="term" value="P:phospholipid biosynthetic process"/>
    <property type="evidence" value="ECO:0007669"/>
    <property type="project" value="UniProtKB-KW"/>
</dbReference>
<dbReference type="InterPro" id="IPR013751">
    <property type="entry name" value="ACP_syn_III_N"/>
</dbReference>
<evidence type="ECO:0000313" key="14">
    <source>
        <dbReference type="Proteomes" id="UP000823405"/>
    </source>
</evidence>
<sequence>MGGDYGPSVTVPAALSFLRAHDDLELLLVGLEDSIRAQLKKCKALNEPRLSVYAATEVVAMDDSIEVALRKKKNSSMRVALSLIKEGHAQACVSAGNTGALMAVSRYMLKTLAGIERPAIAAVMPNQYGYTTMLDLGANVDCEPHHLLSFAEMGHALVAAVEGKERPTIGLLNIGEETIKGNGAIKRAGELLRASTLNFYGNVEGNDIYKGTTDVIVCDGFAERLERAIEENTLGRDERIVSTDHQANQAADQFIRSGTYRTVLVVGAETFSRLLDFNDRSTCVLFGDGAGAVVLRASEEPGILASVLHADGGHADILCVPGRVNAGVIAGNAFLHMDGRAVLKLAVNVLEKVALEALAKAQLSPADLDWLIPHQANIRIMQGTCRKLGLPFERMVVTVDQHGNTSAASIPLALDQAVRDGRIKRGQHILIEGVGGGFTWGASVIRF</sequence>
<dbReference type="EC" id="2.3.1.274" evidence="9"/>
<gene>
    <name evidence="13" type="ORF">BGZ97_006776</name>
</gene>
<keyword evidence="7" id="KW-0594">Phospholipid biosynthesis</keyword>
<dbReference type="Proteomes" id="UP000823405">
    <property type="component" value="Unassembled WGS sequence"/>
</dbReference>
<dbReference type="Pfam" id="PF02504">
    <property type="entry name" value="FA_synthesis"/>
    <property type="match status" value="1"/>
</dbReference>
<dbReference type="AlphaFoldDB" id="A0A9P6RME8"/>
<dbReference type="InterPro" id="IPR003664">
    <property type="entry name" value="FA_synthesis"/>
</dbReference>
<evidence type="ECO:0000259" key="12">
    <source>
        <dbReference type="Pfam" id="PF08545"/>
    </source>
</evidence>
<evidence type="ECO:0000256" key="7">
    <source>
        <dbReference type="ARBA" id="ARBA00023209"/>
    </source>
</evidence>
<feature type="domain" description="Beta-ketoacyl-[acyl-carrier-protein] synthase III C-terminal" evidence="11">
    <location>
        <begin position="358"/>
        <end position="446"/>
    </location>
</feature>
<keyword evidence="6" id="KW-0443">Lipid metabolism</keyword>
<dbReference type="Gene3D" id="3.40.718.10">
    <property type="entry name" value="Isopropylmalate Dehydrogenase"/>
    <property type="match status" value="1"/>
</dbReference>
<evidence type="ECO:0000256" key="10">
    <source>
        <dbReference type="ARBA" id="ARBA00046608"/>
    </source>
</evidence>
<organism evidence="13 14">
    <name type="scientific">Linnemannia gamsii</name>
    <dbReference type="NCBI Taxonomy" id="64522"/>
    <lineage>
        <taxon>Eukaryota</taxon>
        <taxon>Fungi</taxon>
        <taxon>Fungi incertae sedis</taxon>
        <taxon>Mucoromycota</taxon>
        <taxon>Mortierellomycotina</taxon>
        <taxon>Mortierellomycetes</taxon>
        <taxon>Mortierellales</taxon>
        <taxon>Mortierellaceae</taxon>
        <taxon>Linnemannia</taxon>
    </lineage>
</organism>